<dbReference type="Gene3D" id="3.30.450.40">
    <property type="match status" value="1"/>
</dbReference>
<dbReference type="Pfam" id="PF01614">
    <property type="entry name" value="IclR_C"/>
    <property type="match status" value="1"/>
</dbReference>
<dbReference type="GO" id="GO:0003677">
    <property type="term" value="F:DNA binding"/>
    <property type="evidence" value="ECO:0007669"/>
    <property type="project" value="UniProtKB-KW"/>
</dbReference>
<dbReference type="PANTHER" id="PTHR30136:SF34">
    <property type="entry name" value="TRANSCRIPTIONAL REGULATOR"/>
    <property type="match status" value="1"/>
</dbReference>
<dbReference type="InterPro" id="IPR005471">
    <property type="entry name" value="Tscrpt_reg_IclR_N"/>
</dbReference>
<dbReference type="Pfam" id="PF09339">
    <property type="entry name" value="HTH_IclR"/>
    <property type="match status" value="1"/>
</dbReference>
<proteinExistence type="predicted"/>
<dbReference type="SUPFAM" id="SSF46785">
    <property type="entry name" value="Winged helix' DNA-binding domain"/>
    <property type="match status" value="1"/>
</dbReference>
<feature type="domain" description="HTH iclR-type" evidence="4">
    <location>
        <begin position="17"/>
        <end position="77"/>
    </location>
</feature>
<dbReference type="GO" id="GO:0045892">
    <property type="term" value="P:negative regulation of DNA-templated transcription"/>
    <property type="evidence" value="ECO:0007669"/>
    <property type="project" value="TreeGrafter"/>
</dbReference>
<evidence type="ECO:0000313" key="7">
    <source>
        <dbReference type="Proteomes" id="UP000242763"/>
    </source>
</evidence>
<sequence length="263" mass="28706">MMEEDESTKTQAGRDHVGSLTRGLAVMEILAAHPAGLTLTEMAEKAGLTRAGARRFLLTLVASGYAVQDGRKFQLTPRLIATARTWISGQTLWAYGEQFMRELSNRLNESCSAAVLADEDVVYVARVAGQRILSVALHVGTRLPAICTAMGRVLLSGLSQVEVERFLARARIEARTPKTITDRKQLGQEIAQIRDKGYATMDEELEIGLRSIAVPIRDRSGTIVAAINVSTQSARFSVSGMEQELLPHLRAAAAAIEDYFVVH</sequence>
<dbReference type="EMBL" id="FORF01000009">
    <property type="protein sequence ID" value="SFI97612.1"/>
    <property type="molecule type" value="Genomic_DNA"/>
</dbReference>
<dbReference type="PROSITE" id="PS51077">
    <property type="entry name" value="HTH_ICLR"/>
    <property type="match status" value="1"/>
</dbReference>
<dbReference type="PANTHER" id="PTHR30136">
    <property type="entry name" value="HELIX-TURN-HELIX TRANSCRIPTIONAL REGULATOR, ICLR FAMILY"/>
    <property type="match status" value="1"/>
</dbReference>
<dbReference type="SUPFAM" id="SSF55781">
    <property type="entry name" value="GAF domain-like"/>
    <property type="match status" value="1"/>
</dbReference>
<dbReference type="Gene3D" id="1.10.10.10">
    <property type="entry name" value="Winged helix-like DNA-binding domain superfamily/Winged helix DNA-binding domain"/>
    <property type="match status" value="1"/>
</dbReference>
<dbReference type="InterPro" id="IPR012794">
    <property type="entry name" value="PcaR_PcaU"/>
</dbReference>
<evidence type="ECO:0000256" key="2">
    <source>
        <dbReference type="ARBA" id="ARBA00023125"/>
    </source>
</evidence>
<name>A0A1I3MKZ7_9HYPH</name>
<dbReference type="NCBIfam" id="TIGR02431">
    <property type="entry name" value="pcaR_pcaU"/>
    <property type="match status" value="1"/>
</dbReference>
<accession>A0A1I3MKZ7</accession>
<dbReference type="GO" id="GO:0046278">
    <property type="term" value="P:3,4-dihydroxybenzoate metabolic process"/>
    <property type="evidence" value="ECO:0007669"/>
    <property type="project" value="InterPro"/>
</dbReference>
<dbReference type="InterPro" id="IPR036390">
    <property type="entry name" value="WH_DNA-bd_sf"/>
</dbReference>
<dbReference type="GO" id="GO:0045893">
    <property type="term" value="P:positive regulation of DNA-templated transcription"/>
    <property type="evidence" value="ECO:0007669"/>
    <property type="project" value="InterPro"/>
</dbReference>
<keyword evidence="1" id="KW-0805">Transcription regulation</keyword>
<gene>
    <name evidence="6" type="ORF">SAMN03080618_01789</name>
</gene>
<feature type="domain" description="IclR-ED" evidence="5">
    <location>
        <begin position="78"/>
        <end position="262"/>
    </location>
</feature>
<evidence type="ECO:0000259" key="4">
    <source>
        <dbReference type="PROSITE" id="PS51077"/>
    </source>
</evidence>
<dbReference type="InterPro" id="IPR029016">
    <property type="entry name" value="GAF-like_dom_sf"/>
</dbReference>
<evidence type="ECO:0000259" key="5">
    <source>
        <dbReference type="PROSITE" id="PS51078"/>
    </source>
</evidence>
<evidence type="ECO:0000313" key="6">
    <source>
        <dbReference type="EMBL" id="SFI97612.1"/>
    </source>
</evidence>
<keyword evidence="7" id="KW-1185">Reference proteome</keyword>
<protein>
    <submittedName>
        <fullName evidence="6">Transcriptional regulator, IclR family</fullName>
    </submittedName>
</protein>
<dbReference type="Proteomes" id="UP000242763">
    <property type="component" value="Unassembled WGS sequence"/>
</dbReference>
<dbReference type="InterPro" id="IPR050707">
    <property type="entry name" value="HTH_MetabolicPath_Reg"/>
</dbReference>
<organism evidence="6 7">
    <name type="scientific">Aquamicrobium aerolatum DSM 21857</name>
    <dbReference type="NCBI Taxonomy" id="1121003"/>
    <lineage>
        <taxon>Bacteria</taxon>
        <taxon>Pseudomonadati</taxon>
        <taxon>Pseudomonadota</taxon>
        <taxon>Alphaproteobacteria</taxon>
        <taxon>Hyphomicrobiales</taxon>
        <taxon>Phyllobacteriaceae</taxon>
        <taxon>Aerobium</taxon>
    </lineage>
</organism>
<dbReference type="GO" id="GO:0003700">
    <property type="term" value="F:DNA-binding transcription factor activity"/>
    <property type="evidence" value="ECO:0007669"/>
    <property type="project" value="TreeGrafter"/>
</dbReference>
<dbReference type="AlphaFoldDB" id="A0A1I3MKZ7"/>
<evidence type="ECO:0000256" key="3">
    <source>
        <dbReference type="ARBA" id="ARBA00023163"/>
    </source>
</evidence>
<evidence type="ECO:0000256" key="1">
    <source>
        <dbReference type="ARBA" id="ARBA00023015"/>
    </source>
</evidence>
<dbReference type="InterPro" id="IPR036388">
    <property type="entry name" value="WH-like_DNA-bd_sf"/>
</dbReference>
<keyword evidence="3" id="KW-0804">Transcription</keyword>
<dbReference type="SMART" id="SM00346">
    <property type="entry name" value="HTH_ICLR"/>
    <property type="match status" value="1"/>
</dbReference>
<dbReference type="PROSITE" id="PS51078">
    <property type="entry name" value="ICLR_ED"/>
    <property type="match status" value="1"/>
</dbReference>
<dbReference type="STRING" id="1121003.SAMN03080618_01789"/>
<dbReference type="InterPro" id="IPR014757">
    <property type="entry name" value="Tscrpt_reg_IclR_C"/>
</dbReference>
<reference evidence="7" key="1">
    <citation type="submission" date="2016-10" db="EMBL/GenBank/DDBJ databases">
        <authorList>
            <person name="Varghese N."/>
            <person name="Submissions S."/>
        </authorList>
    </citation>
    <scope>NUCLEOTIDE SEQUENCE [LARGE SCALE GENOMIC DNA]</scope>
    <source>
        <strain evidence="7">DSM 21857</strain>
    </source>
</reference>
<keyword evidence="2" id="KW-0238">DNA-binding</keyword>